<dbReference type="Gene3D" id="1.20.1510.10">
    <property type="entry name" value="Cation efflux protein transmembrane domain"/>
    <property type="match status" value="1"/>
</dbReference>
<evidence type="ECO:0000259" key="7">
    <source>
        <dbReference type="Pfam" id="PF01545"/>
    </source>
</evidence>
<dbReference type="KEGG" id="kdj:28971702"/>
<dbReference type="Proteomes" id="UP000078595">
    <property type="component" value="Chromosome 10"/>
</dbReference>
<feature type="region of interest" description="Disordered" evidence="6">
    <location>
        <begin position="485"/>
        <end position="512"/>
    </location>
</feature>
<feature type="domain" description="Cation efflux protein transmembrane" evidence="7">
    <location>
        <begin position="307"/>
        <end position="398"/>
    </location>
</feature>
<dbReference type="GeneID" id="28971702"/>
<keyword evidence="3" id="KW-0812">Transmembrane</keyword>
<dbReference type="PANTHER" id="PTHR43840">
    <property type="entry name" value="MITOCHONDRIAL METAL TRANSPORTER 1-RELATED"/>
    <property type="match status" value="1"/>
</dbReference>
<dbReference type="EMBL" id="CP144539">
    <property type="protein sequence ID" value="WWC65394.1"/>
    <property type="molecule type" value="Genomic_DNA"/>
</dbReference>
<evidence type="ECO:0000256" key="3">
    <source>
        <dbReference type="ARBA" id="ARBA00022692"/>
    </source>
</evidence>
<keyword evidence="5" id="KW-0472">Membrane</keyword>
<accession>A0AAJ8KV57</accession>
<keyword evidence="2" id="KW-0813">Transport</keyword>
<feature type="compositionally biased region" description="Basic and acidic residues" evidence="6">
    <location>
        <begin position="83"/>
        <end position="101"/>
    </location>
</feature>
<evidence type="ECO:0000313" key="9">
    <source>
        <dbReference type="EMBL" id="WWC65394.1"/>
    </source>
</evidence>
<dbReference type="InterPro" id="IPR027470">
    <property type="entry name" value="Cation_efflux_CTD"/>
</dbReference>
<dbReference type="NCBIfam" id="TIGR01297">
    <property type="entry name" value="CDF"/>
    <property type="match status" value="1"/>
</dbReference>
<evidence type="ECO:0000259" key="8">
    <source>
        <dbReference type="Pfam" id="PF16916"/>
    </source>
</evidence>
<name>A0AAJ8KV57_9TREE</name>
<dbReference type="GO" id="GO:0016020">
    <property type="term" value="C:membrane"/>
    <property type="evidence" value="ECO:0007669"/>
    <property type="project" value="UniProtKB-SubCell"/>
</dbReference>
<dbReference type="Pfam" id="PF01545">
    <property type="entry name" value="Cation_efflux"/>
    <property type="match status" value="2"/>
</dbReference>
<proteinExistence type="predicted"/>
<dbReference type="GO" id="GO:0098771">
    <property type="term" value="P:inorganic ion homeostasis"/>
    <property type="evidence" value="ECO:0007669"/>
    <property type="project" value="UniProtKB-ARBA"/>
</dbReference>
<feature type="region of interest" description="Disordered" evidence="6">
    <location>
        <begin position="70"/>
        <end position="106"/>
    </location>
</feature>
<keyword evidence="10" id="KW-1185">Reference proteome</keyword>
<dbReference type="InterPro" id="IPR002524">
    <property type="entry name" value="Cation_efflux"/>
</dbReference>
<feature type="domain" description="Cation efflux protein cytoplasmic" evidence="8">
    <location>
        <begin position="412"/>
        <end position="480"/>
    </location>
</feature>
<dbReference type="Pfam" id="PF16916">
    <property type="entry name" value="ZT_dimer"/>
    <property type="match status" value="1"/>
</dbReference>
<feature type="compositionally biased region" description="Polar residues" evidence="6">
    <location>
        <begin position="70"/>
        <end position="79"/>
    </location>
</feature>
<reference evidence="9" key="2">
    <citation type="submission" date="2024-02" db="EMBL/GenBank/DDBJ databases">
        <title>Comparative genomics of Cryptococcus and Kwoniella reveals pathogenesis evolution and contrasting modes of karyotype evolution via chromosome fusion or intercentromeric recombination.</title>
        <authorList>
            <person name="Coelho M.A."/>
            <person name="David-Palma M."/>
            <person name="Shea T."/>
            <person name="Bowers K."/>
            <person name="McGinley-Smith S."/>
            <person name="Mohammad A.W."/>
            <person name="Gnirke A."/>
            <person name="Yurkov A.M."/>
            <person name="Nowrousian M."/>
            <person name="Sun S."/>
            <person name="Cuomo C.A."/>
            <person name="Heitman J."/>
        </authorList>
    </citation>
    <scope>NUCLEOTIDE SEQUENCE</scope>
    <source>
        <strain evidence="9">CBS 10117</strain>
    </source>
</reference>
<dbReference type="InterPro" id="IPR050291">
    <property type="entry name" value="CDF_Transporter"/>
</dbReference>
<dbReference type="InterPro" id="IPR058533">
    <property type="entry name" value="Cation_efflux_TM"/>
</dbReference>
<gene>
    <name evidence="9" type="ORF">I303_108012</name>
</gene>
<reference evidence="9" key="1">
    <citation type="submission" date="2013-07" db="EMBL/GenBank/DDBJ databases">
        <authorList>
            <consortium name="The Broad Institute Genome Sequencing Platform"/>
            <person name="Cuomo C."/>
            <person name="Litvintseva A."/>
            <person name="Chen Y."/>
            <person name="Heitman J."/>
            <person name="Sun S."/>
            <person name="Springer D."/>
            <person name="Dromer F."/>
            <person name="Young S.K."/>
            <person name="Zeng Q."/>
            <person name="Gargeya S."/>
            <person name="Fitzgerald M."/>
            <person name="Abouelleil A."/>
            <person name="Alvarado L."/>
            <person name="Berlin A.M."/>
            <person name="Chapman S.B."/>
            <person name="Dewar J."/>
            <person name="Goldberg J."/>
            <person name="Griggs A."/>
            <person name="Gujja S."/>
            <person name="Hansen M."/>
            <person name="Howarth C."/>
            <person name="Imamovic A."/>
            <person name="Larimer J."/>
            <person name="McCowan C."/>
            <person name="Murphy C."/>
            <person name="Pearson M."/>
            <person name="Priest M."/>
            <person name="Roberts A."/>
            <person name="Saif S."/>
            <person name="Shea T."/>
            <person name="Sykes S."/>
            <person name="Wortman J."/>
            <person name="Nusbaum C."/>
            <person name="Birren B."/>
        </authorList>
    </citation>
    <scope>NUCLEOTIDE SEQUENCE</scope>
    <source>
        <strain evidence="9">CBS 10117</strain>
    </source>
</reference>
<dbReference type="SUPFAM" id="SSF160240">
    <property type="entry name" value="Cation efflux protein cytoplasmic domain-like"/>
    <property type="match status" value="1"/>
</dbReference>
<dbReference type="InterPro" id="IPR027469">
    <property type="entry name" value="Cation_efflux_TMD_sf"/>
</dbReference>
<dbReference type="InterPro" id="IPR036837">
    <property type="entry name" value="Cation_efflux_CTD_sf"/>
</dbReference>
<dbReference type="SUPFAM" id="SSF161111">
    <property type="entry name" value="Cation efflux protein transmembrane domain-like"/>
    <property type="match status" value="2"/>
</dbReference>
<evidence type="ECO:0000256" key="2">
    <source>
        <dbReference type="ARBA" id="ARBA00022448"/>
    </source>
</evidence>
<feature type="domain" description="Cation efflux protein transmembrane" evidence="7">
    <location>
        <begin position="137"/>
        <end position="228"/>
    </location>
</feature>
<dbReference type="RefSeq" id="XP_065825809.1">
    <property type="nucleotide sequence ID" value="XM_065969737.1"/>
</dbReference>
<comment type="subcellular location">
    <subcellularLocation>
        <location evidence="1">Membrane</location>
        <topology evidence="1">Multi-pass membrane protein</topology>
    </subcellularLocation>
</comment>
<keyword evidence="4" id="KW-1133">Transmembrane helix</keyword>
<evidence type="ECO:0000256" key="4">
    <source>
        <dbReference type="ARBA" id="ARBA00022989"/>
    </source>
</evidence>
<dbReference type="GO" id="GO:0030003">
    <property type="term" value="P:intracellular monoatomic cation homeostasis"/>
    <property type="evidence" value="ECO:0007669"/>
    <property type="project" value="UniProtKB-ARBA"/>
</dbReference>
<organism evidence="9 10">
    <name type="scientific">Kwoniella dejecticola CBS 10117</name>
    <dbReference type="NCBI Taxonomy" id="1296121"/>
    <lineage>
        <taxon>Eukaryota</taxon>
        <taxon>Fungi</taxon>
        <taxon>Dikarya</taxon>
        <taxon>Basidiomycota</taxon>
        <taxon>Agaricomycotina</taxon>
        <taxon>Tremellomycetes</taxon>
        <taxon>Tremellales</taxon>
        <taxon>Cryptococcaceae</taxon>
        <taxon>Kwoniella</taxon>
    </lineage>
</organism>
<evidence type="ECO:0000256" key="1">
    <source>
        <dbReference type="ARBA" id="ARBA00004141"/>
    </source>
</evidence>
<dbReference type="PANTHER" id="PTHR43840:SF15">
    <property type="entry name" value="MITOCHONDRIAL METAL TRANSPORTER 1-RELATED"/>
    <property type="match status" value="1"/>
</dbReference>
<evidence type="ECO:0000256" key="6">
    <source>
        <dbReference type="SAM" id="MobiDB-lite"/>
    </source>
</evidence>
<dbReference type="Gene3D" id="3.30.70.1350">
    <property type="entry name" value="Cation efflux protein, cytoplasmic domain"/>
    <property type="match status" value="1"/>
</dbReference>
<protein>
    <recommendedName>
        <fullName evidence="11">Mitochondrial protein with role in iron accumulation</fullName>
    </recommendedName>
</protein>
<evidence type="ECO:0000313" key="10">
    <source>
        <dbReference type="Proteomes" id="UP000078595"/>
    </source>
</evidence>
<dbReference type="AlphaFoldDB" id="A0AAJ8KV57"/>
<evidence type="ECO:0008006" key="11">
    <source>
        <dbReference type="Google" id="ProtNLM"/>
    </source>
</evidence>
<evidence type="ECO:0000256" key="5">
    <source>
        <dbReference type="ARBA" id="ARBA00023136"/>
    </source>
</evidence>
<dbReference type="GO" id="GO:0008324">
    <property type="term" value="F:monoatomic cation transmembrane transporter activity"/>
    <property type="evidence" value="ECO:0007669"/>
    <property type="project" value="InterPro"/>
</dbReference>
<sequence length="512" mass="54940">MSASCLLRLSLNRGAGFALSSSPATPMIASSSTASLKHLKTLPGLVSTYYTSSRRIKCINSVNEVNCRYNSSKATQPNKSSSHGHDHEHSHMHHDGHDHSHSGIFHTHAHDHSEGAEQLMQALSKGKLDRGTKITLLGLGSNIALTMSKGAAGLWMNSASLLAEAGHSLSDLLGDLVTLATWRISRRPATDNFPWGYGKFETFGTLSVSVILVGGAIGIGLHSYHLLLQTLLPYLETFPPGTFFNSLAHYLPASVPSPLLELFHSHGPSALPYEHGAADAALAAHAHSHEHASHVHGAESGAILNPHAAWFALGSVVIKEWLYRVTNKVAAQEHSPVLKANALHHRADALTSLVALTSILGSSIGGYHFLDPLGGIAVSFFILQQGLSLSKTAFFELLDAGVDTSTKERYFSIADDLVDGKELLDVRNVRGVKSGGQTVLDLTITVPPTMPVRDSHAVEQRVREAIMKARREVREVKIHVHGLGENEVIGQSGRQPEGTPNGPKSDFGREGC</sequence>